<dbReference type="GO" id="GO:0019319">
    <property type="term" value="P:hexose biosynthetic process"/>
    <property type="evidence" value="ECO:0007669"/>
    <property type="project" value="TreeGrafter"/>
</dbReference>
<dbReference type="AlphaFoldDB" id="A0AAD9IY45"/>
<protein>
    <recommendedName>
        <fullName evidence="4">Sulfotransferase</fullName>
    </recommendedName>
</protein>
<dbReference type="EMBL" id="JAODUP010000907">
    <property type="protein sequence ID" value="KAK2142849.1"/>
    <property type="molecule type" value="Genomic_DNA"/>
</dbReference>
<organism evidence="2 3">
    <name type="scientific">Paralvinella palmiformis</name>
    <dbReference type="NCBI Taxonomy" id="53620"/>
    <lineage>
        <taxon>Eukaryota</taxon>
        <taxon>Metazoa</taxon>
        <taxon>Spiralia</taxon>
        <taxon>Lophotrochozoa</taxon>
        <taxon>Annelida</taxon>
        <taxon>Polychaeta</taxon>
        <taxon>Sedentaria</taxon>
        <taxon>Canalipalpata</taxon>
        <taxon>Terebellida</taxon>
        <taxon>Terebelliformia</taxon>
        <taxon>Alvinellidae</taxon>
        <taxon>Paralvinella</taxon>
    </lineage>
</organism>
<feature type="transmembrane region" description="Helical" evidence="1">
    <location>
        <begin position="12"/>
        <end position="33"/>
    </location>
</feature>
<dbReference type="Gene3D" id="3.40.50.300">
    <property type="entry name" value="P-loop containing nucleotide triphosphate hydrolases"/>
    <property type="match status" value="1"/>
</dbReference>
<dbReference type="Proteomes" id="UP001208570">
    <property type="component" value="Unassembled WGS sequence"/>
</dbReference>
<proteinExistence type="predicted"/>
<keyword evidence="1" id="KW-0472">Membrane</keyword>
<dbReference type="Pfam" id="PF13469">
    <property type="entry name" value="Sulfotransfer_3"/>
    <property type="match status" value="1"/>
</dbReference>
<reference evidence="2" key="1">
    <citation type="journal article" date="2023" name="Mol. Biol. Evol.">
        <title>Third-Generation Sequencing Reveals the Adaptive Role of the Epigenome in Three Deep-Sea Polychaetes.</title>
        <authorList>
            <person name="Perez M."/>
            <person name="Aroh O."/>
            <person name="Sun Y."/>
            <person name="Lan Y."/>
            <person name="Juniper S.K."/>
            <person name="Young C.R."/>
            <person name="Angers B."/>
            <person name="Qian P.Y."/>
        </authorList>
    </citation>
    <scope>NUCLEOTIDE SEQUENCE</scope>
    <source>
        <strain evidence="2">P08H-3</strain>
    </source>
</reference>
<evidence type="ECO:0000256" key="1">
    <source>
        <dbReference type="SAM" id="Phobius"/>
    </source>
</evidence>
<dbReference type="InterPro" id="IPR027417">
    <property type="entry name" value="P-loop_NTPase"/>
</dbReference>
<evidence type="ECO:0000313" key="3">
    <source>
        <dbReference type="Proteomes" id="UP001208570"/>
    </source>
</evidence>
<dbReference type="PANTHER" id="PTHR15723">
    <property type="entry name" value="CARBOHYDRATE SULFOTRANSFERASE 15"/>
    <property type="match status" value="1"/>
</dbReference>
<comment type="caution">
    <text evidence="2">The sequence shown here is derived from an EMBL/GenBank/DDBJ whole genome shotgun (WGS) entry which is preliminary data.</text>
</comment>
<keyword evidence="1" id="KW-1133">Transmembrane helix</keyword>
<evidence type="ECO:0008006" key="4">
    <source>
        <dbReference type="Google" id="ProtNLM"/>
    </source>
</evidence>
<keyword evidence="3" id="KW-1185">Reference proteome</keyword>
<sequence>MGSPQNNNKARGAAVCTILITIALTFCCIRSNITSEEDLHVVKSYNKSIKNHAPLNHKNDTEDYFSMIISEDDIETFAVNLPGTLPNFRNLCWMETVPTNFSYFTDSFYYKLYRMFPNIEQWSRWGKVLDNMQQVIDKRKEENSDNLGWRIRCFPYFFLLGFTKCGTTDLFVALSHIPDIVHPLTKEPNFWHIYRLRYKTQKAGVILPRPRLSDYLDIYDEAAEQIRQHTIMTEDGVVYHPGVVGDLDPKTIWFYPKWKHIKGNKNRDEPKYLTQHHLYHINPKAKFLVMLRNPVDRIFSHYKFFSRLENATVRPEEFHDDIQCLVEELETCFREEIN</sequence>
<gene>
    <name evidence="2" type="ORF">LSH36_907g01010</name>
</gene>
<name>A0AAD9IY45_9ANNE</name>
<accession>A0AAD9IY45</accession>
<dbReference type="GO" id="GO:0050659">
    <property type="term" value="F:N-acetylgalactosamine 4-sulfate 6-O-sulfotransferase activity"/>
    <property type="evidence" value="ECO:0007669"/>
    <property type="project" value="TreeGrafter"/>
</dbReference>
<dbReference type="PANTHER" id="PTHR15723:SF0">
    <property type="entry name" value="CARBOHYDRATE SULFOTRANSFERASE 15"/>
    <property type="match status" value="1"/>
</dbReference>
<dbReference type="InterPro" id="IPR052654">
    <property type="entry name" value="CS_Sulfotransferase"/>
</dbReference>
<keyword evidence="1" id="KW-0812">Transmembrane</keyword>
<evidence type="ECO:0000313" key="2">
    <source>
        <dbReference type="EMBL" id="KAK2142849.1"/>
    </source>
</evidence>
<dbReference type="SUPFAM" id="SSF52540">
    <property type="entry name" value="P-loop containing nucleoside triphosphate hydrolases"/>
    <property type="match status" value="1"/>
</dbReference>